<name>A0ACC2ZVN8_9EURO</name>
<sequence>MSKGGDPLALDALQNLKFYKYSSVDKSPISNYILRHYWNAAVKLLPLWLAPNLVTLLGFVCILVNIALVVIYVPDLVGPAPPWLYYSFAAGVWMYSTMDNIDGKQARRTGSSSPLGELFDHGIDSLNCTLASLLETAAMGFGPTKTGAFTAMIPCLPMFFSTWETYHTHTLYLGYFNGPTEGLIIAASIMAMSGYFGPHIWKQQAVDVFGFPELFGDISLRDLWVPAILFAFFVGHLPGCIKHVVQARRAADLPVLPVFLEWAPMLVFCASCMAWLGSPHSHLLKDNHLVLFCLTMSLVFGRLTTKIILHHLTRQPFPFFTVMLIPLVGGAILVNLPRFGLDAIEPEYEHLYLQGYYGFALIVYGNWAWRVIDAICRFLDINCLTIKKSKVDKKEARASEQSIGDSKGVLRETEKQA</sequence>
<evidence type="ECO:0000313" key="2">
    <source>
        <dbReference type="Proteomes" id="UP001172386"/>
    </source>
</evidence>
<proteinExistence type="predicted"/>
<accession>A0ACC2ZVN8</accession>
<gene>
    <name evidence="1" type="ORF">H2198_008977</name>
</gene>
<dbReference type="Proteomes" id="UP001172386">
    <property type="component" value="Unassembled WGS sequence"/>
</dbReference>
<dbReference type="EMBL" id="JAPDRQ010000237">
    <property type="protein sequence ID" value="KAJ9651744.1"/>
    <property type="molecule type" value="Genomic_DNA"/>
</dbReference>
<keyword evidence="2" id="KW-1185">Reference proteome</keyword>
<evidence type="ECO:0000313" key="1">
    <source>
        <dbReference type="EMBL" id="KAJ9651744.1"/>
    </source>
</evidence>
<reference evidence="1" key="1">
    <citation type="submission" date="2022-10" db="EMBL/GenBank/DDBJ databases">
        <title>Culturing micro-colonial fungi from biological soil crusts in the Mojave desert and describing Neophaeococcomyces mojavensis, and introducing the new genera and species Taxawa tesnikishii.</title>
        <authorList>
            <person name="Kurbessoian T."/>
            <person name="Stajich J.E."/>
        </authorList>
    </citation>
    <scope>NUCLEOTIDE SEQUENCE</scope>
    <source>
        <strain evidence="1">JES_112</strain>
    </source>
</reference>
<comment type="caution">
    <text evidence="1">The sequence shown here is derived from an EMBL/GenBank/DDBJ whole genome shotgun (WGS) entry which is preliminary data.</text>
</comment>
<organism evidence="1 2">
    <name type="scientific">Neophaeococcomyces mojaviensis</name>
    <dbReference type="NCBI Taxonomy" id="3383035"/>
    <lineage>
        <taxon>Eukaryota</taxon>
        <taxon>Fungi</taxon>
        <taxon>Dikarya</taxon>
        <taxon>Ascomycota</taxon>
        <taxon>Pezizomycotina</taxon>
        <taxon>Eurotiomycetes</taxon>
        <taxon>Chaetothyriomycetidae</taxon>
        <taxon>Chaetothyriales</taxon>
        <taxon>Chaetothyriales incertae sedis</taxon>
        <taxon>Neophaeococcomyces</taxon>
    </lineage>
</organism>
<protein>
    <submittedName>
        <fullName evidence="1">Uncharacterized protein</fullName>
    </submittedName>
</protein>